<dbReference type="CDD" id="cd05233">
    <property type="entry name" value="SDR_c"/>
    <property type="match status" value="1"/>
</dbReference>
<evidence type="ECO:0000313" key="2">
    <source>
        <dbReference type="EMBL" id="KPA73130.1"/>
    </source>
</evidence>
<comment type="caution">
    <text evidence="2">The sequence shown here is derived from an EMBL/GenBank/DDBJ whole genome shotgun (WGS) entry which is preliminary data.</text>
</comment>
<dbReference type="GeneID" id="26910388"/>
<dbReference type="OrthoDB" id="417891at2759"/>
<dbReference type="Gene3D" id="3.40.50.720">
    <property type="entry name" value="NAD(P)-binding Rossmann-like Domain"/>
    <property type="match status" value="1"/>
</dbReference>
<reference evidence="2 3" key="1">
    <citation type="submission" date="2015-07" db="EMBL/GenBank/DDBJ databases">
        <title>High-quality genome of monoxenous trypanosomatid Leptomonas pyrrhocoris.</title>
        <authorList>
            <person name="Flegontov P."/>
            <person name="Butenko A."/>
            <person name="Firsov S."/>
            <person name="Vlcek C."/>
            <person name="Logacheva M.D."/>
            <person name="Field M."/>
            <person name="Filatov D."/>
            <person name="Flegontova O."/>
            <person name="Gerasimov E."/>
            <person name="Jackson A.P."/>
            <person name="Kelly S."/>
            <person name="Opperdoes F."/>
            <person name="O'Reilly A."/>
            <person name="Votypka J."/>
            <person name="Yurchenko V."/>
            <person name="Lukes J."/>
        </authorList>
    </citation>
    <scope>NUCLEOTIDE SEQUENCE [LARGE SCALE GENOMIC DNA]</scope>
    <source>
        <strain evidence="2">H10</strain>
    </source>
</reference>
<dbReference type="InterPro" id="IPR002347">
    <property type="entry name" value="SDR_fam"/>
</dbReference>
<comment type="similarity">
    <text evidence="1">Belongs to the short-chain dehydrogenases/reductases (SDR) family.</text>
</comment>
<organism evidence="2 3">
    <name type="scientific">Leptomonas pyrrhocoris</name>
    <name type="common">Firebug parasite</name>
    <dbReference type="NCBI Taxonomy" id="157538"/>
    <lineage>
        <taxon>Eukaryota</taxon>
        <taxon>Discoba</taxon>
        <taxon>Euglenozoa</taxon>
        <taxon>Kinetoplastea</taxon>
        <taxon>Metakinetoplastina</taxon>
        <taxon>Trypanosomatida</taxon>
        <taxon>Trypanosomatidae</taxon>
        <taxon>Leishmaniinae</taxon>
        <taxon>Leptomonas</taxon>
    </lineage>
</organism>
<dbReference type="AlphaFoldDB" id="A0A0M9FNZ5"/>
<dbReference type="SUPFAM" id="SSF51735">
    <property type="entry name" value="NAD(P)-binding Rossmann-fold domains"/>
    <property type="match status" value="1"/>
</dbReference>
<dbReference type="PROSITE" id="PS00061">
    <property type="entry name" value="ADH_SHORT"/>
    <property type="match status" value="1"/>
</dbReference>
<dbReference type="RefSeq" id="XP_015651569.1">
    <property type="nucleotide sequence ID" value="XM_015809860.1"/>
</dbReference>
<accession>A0A0M9FNZ5</accession>
<dbReference type="GO" id="GO:0016616">
    <property type="term" value="F:oxidoreductase activity, acting on the CH-OH group of donors, NAD or NADP as acceptor"/>
    <property type="evidence" value="ECO:0007669"/>
    <property type="project" value="TreeGrafter"/>
</dbReference>
<dbReference type="PANTHER" id="PTHR42760">
    <property type="entry name" value="SHORT-CHAIN DEHYDROGENASES/REDUCTASES FAMILY MEMBER"/>
    <property type="match status" value="1"/>
</dbReference>
<protein>
    <submittedName>
        <fullName evidence="2">Dehydrogenase/oxidoreductase-like protein</fullName>
    </submittedName>
</protein>
<dbReference type="InterPro" id="IPR036291">
    <property type="entry name" value="NAD(P)-bd_dom_sf"/>
</dbReference>
<dbReference type="NCBIfam" id="NF005559">
    <property type="entry name" value="PRK07231.1"/>
    <property type="match status" value="1"/>
</dbReference>
<dbReference type="FunFam" id="3.40.50.720:FF:000084">
    <property type="entry name" value="Short-chain dehydrogenase reductase"/>
    <property type="match status" value="1"/>
</dbReference>
<sequence>MSHELAKKVAFITGAGAGLGRGISELCFERGCSVFLADVNGASVEELAAMLNAGNHAVEGQRAVAAALDVSNEQQWPTVVDACKSAFGRIDVLVCNAGIMITSDLERTTLDNWNKTMNVNALGVFLGNHAVAPLMKAQGGGSIVCTALMCAVRGCSQIAVYCASKGAVRMLCKSLAMELIPFNIRVNTVSPGTSDTAMNERLADLTHQTPEMVGEASPIGRLAQPREIAEAVVFLASDRASYMVGADVAVDGAITCGLTGSSPV</sequence>
<dbReference type="PRINTS" id="PR00081">
    <property type="entry name" value="GDHRDH"/>
</dbReference>
<dbReference type="Proteomes" id="UP000037923">
    <property type="component" value="Unassembled WGS sequence"/>
</dbReference>
<dbReference type="Pfam" id="PF13561">
    <property type="entry name" value="adh_short_C2"/>
    <property type="match status" value="1"/>
</dbReference>
<gene>
    <name evidence="2" type="ORF">ABB37_10108</name>
</gene>
<evidence type="ECO:0000256" key="1">
    <source>
        <dbReference type="ARBA" id="ARBA00006484"/>
    </source>
</evidence>
<name>A0A0M9FNZ5_LEPPY</name>
<proteinExistence type="inferred from homology"/>
<dbReference type="InterPro" id="IPR020904">
    <property type="entry name" value="Sc_DH/Rdtase_CS"/>
</dbReference>
<dbReference type="EMBL" id="LGTL01000042">
    <property type="protein sequence ID" value="KPA73130.1"/>
    <property type="molecule type" value="Genomic_DNA"/>
</dbReference>
<dbReference type="VEuPathDB" id="TriTrypDB:LpyrH10_42_0110"/>
<dbReference type="PRINTS" id="PR00080">
    <property type="entry name" value="SDRFAMILY"/>
</dbReference>
<keyword evidence="3" id="KW-1185">Reference proteome</keyword>
<dbReference type="OMA" id="DIHPKEW"/>
<evidence type="ECO:0000313" key="3">
    <source>
        <dbReference type="Proteomes" id="UP000037923"/>
    </source>
</evidence>